<feature type="transmembrane region" description="Helical" evidence="1">
    <location>
        <begin position="208"/>
        <end position="232"/>
    </location>
</feature>
<keyword evidence="1" id="KW-1133">Transmembrane helix</keyword>
<dbReference type="EMBL" id="FNBO01000020">
    <property type="protein sequence ID" value="SDG20690.1"/>
    <property type="molecule type" value="Genomic_DNA"/>
</dbReference>
<keyword evidence="1" id="KW-0472">Membrane</keyword>
<gene>
    <name evidence="2" type="ORF">SAMN04488067_1203</name>
</gene>
<evidence type="ECO:0000313" key="2">
    <source>
        <dbReference type="EMBL" id="SDG20690.1"/>
    </source>
</evidence>
<organism evidence="2 3">
    <name type="scientific">Halorubrum xinjiangense</name>
    <dbReference type="NCBI Taxonomy" id="261291"/>
    <lineage>
        <taxon>Archaea</taxon>
        <taxon>Methanobacteriati</taxon>
        <taxon>Methanobacteriota</taxon>
        <taxon>Stenosarchaea group</taxon>
        <taxon>Halobacteria</taxon>
        <taxon>Halobacteriales</taxon>
        <taxon>Haloferacaceae</taxon>
        <taxon>Halorubrum</taxon>
    </lineage>
</organism>
<proteinExistence type="predicted"/>
<evidence type="ECO:0000256" key="1">
    <source>
        <dbReference type="SAM" id="Phobius"/>
    </source>
</evidence>
<reference evidence="2 3" key="1">
    <citation type="submission" date="2016-10" db="EMBL/GenBank/DDBJ databases">
        <authorList>
            <person name="Varghese N."/>
            <person name="Submissions S."/>
        </authorList>
    </citation>
    <scope>NUCLEOTIDE SEQUENCE [LARGE SCALE GENOMIC DNA]</scope>
    <source>
        <strain evidence="2 3">CGMCC 1.3527</strain>
    </source>
</reference>
<evidence type="ECO:0000313" key="3">
    <source>
        <dbReference type="Proteomes" id="UP000324020"/>
    </source>
</evidence>
<keyword evidence="1" id="KW-0812">Transmembrane</keyword>
<protein>
    <submittedName>
        <fullName evidence="2">Uncharacterized protein</fullName>
    </submittedName>
</protein>
<name>A0A1G7SER0_9EURY</name>
<dbReference type="InterPro" id="IPR055966">
    <property type="entry name" value="DUF7544"/>
</dbReference>
<feature type="transmembrane region" description="Helical" evidence="1">
    <location>
        <begin position="239"/>
        <end position="257"/>
    </location>
</feature>
<sequence length="388" mass="38478">MSWHAVDALDRAVDATRRFLFPFEAVRWATLAFLALVMASGGVGVSGAGVPSTGSSLFGAAAGAVGAVGAVSAAGAAGGIGAWSEFVPTDSESVPVVVERGVSTGAERLAGLDAALLAGLAGIALLVALALVACSFAFRLVFYDALATDEVALRRPFRDRFRQALGLFAFSTVLVVATGMPALALVVAVDPTALRAVGISVGGLPGSLTVQTAALGGLAVFAASAALIGAVASRLTFEFVAPAMVARDVGVLAGWRAVWRSFRGSVGEVVAYLAVHAVVAAGAGIVQAVAVAFVGGVVAAVGLVALVVAAVPLGGVEALIGTAAGTVVLVTVLVCAAVAVVVVTLPVRLVARTYLTAYEVSTLAGIESDLAPLSPTLVASDDSKSVEE</sequence>
<feature type="transmembrane region" description="Helical" evidence="1">
    <location>
        <begin position="319"/>
        <end position="345"/>
    </location>
</feature>
<feature type="transmembrane region" description="Helical" evidence="1">
    <location>
        <begin position="269"/>
        <end position="286"/>
    </location>
</feature>
<feature type="transmembrane region" description="Helical" evidence="1">
    <location>
        <begin position="28"/>
        <end position="50"/>
    </location>
</feature>
<feature type="transmembrane region" description="Helical" evidence="1">
    <location>
        <begin position="114"/>
        <end position="143"/>
    </location>
</feature>
<feature type="transmembrane region" description="Helical" evidence="1">
    <location>
        <begin position="57"/>
        <end position="83"/>
    </location>
</feature>
<keyword evidence="3" id="KW-1185">Reference proteome</keyword>
<dbReference type="OrthoDB" id="137652at2157"/>
<dbReference type="Pfam" id="PF24400">
    <property type="entry name" value="DUF7544"/>
    <property type="match status" value="1"/>
</dbReference>
<dbReference type="RefSeq" id="WP_149799898.1">
    <property type="nucleotide sequence ID" value="NZ_FNBO01000020.1"/>
</dbReference>
<dbReference type="AlphaFoldDB" id="A0A1G7SER0"/>
<feature type="transmembrane region" description="Helical" evidence="1">
    <location>
        <begin position="164"/>
        <end position="188"/>
    </location>
</feature>
<accession>A0A1G7SER0</accession>
<dbReference type="Proteomes" id="UP000324020">
    <property type="component" value="Unassembled WGS sequence"/>
</dbReference>
<feature type="transmembrane region" description="Helical" evidence="1">
    <location>
        <begin position="293"/>
        <end position="313"/>
    </location>
</feature>